<dbReference type="EMBL" id="ARPM03000202">
    <property type="protein sequence ID" value="ETZ04361.1"/>
    <property type="molecule type" value="Genomic_DNA"/>
</dbReference>
<dbReference type="Proteomes" id="UP000026922">
    <property type="component" value="Unassembled WGS sequence"/>
</dbReference>
<evidence type="ECO:0000313" key="2">
    <source>
        <dbReference type="Proteomes" id="UP000026922"/>
    </source>
</evidence>
<comment type="caution">
    <text evidence="1">The sequence shown here is derived from an EMBL/GenBank/DDBJ whole genome shotgun (WGS) entry which is preliminary data.</text>
</comment>
<keyword evidence="2" id="KW-1185">Reference proteome</keyword>
<dbReference type="AlphaFoldDB" id="A0A061JFK3"/>
<protein>
    <submittedName>
        <fullName evidence="1">Uncharacterized protein</fullName>
    </submittedName>
</protein>
<proteinExistence type="predicted"/>
<name>A0A061JFK3_9PROT</name>
<accession>A0A061JFK3</accession>
<reference evidence="1 2" key="1">
    <citation type="journal article" date="2013" name="Genome Announc.">
        <title>Draft Genome Sequence of Holospora undulata Strain HU1, a Micronucleus-Specific Symbiont of the Ciliate Paramecium caudatum.</title>
        <authorList>
            <person name="Dohra H."/>
            <person name="Suzuki H."/>
            <person name="Suzuki T."/>
            <person name="Tanaka K."/>
            <person name="Fujishima M."/>
        </authorList>
    </citation>
    <scope>NUCLEOTIDE SEQUENCE [LARGE SCALE GENOMIC DNA]</scope>
    <source>
        <strain evidence="1 2">HU1</strain>
    </source>
</reference>
<sequence>MNITAEILLWRAVIDRAARDAFGCTDSNLYRHQALRWFFQKSPQSFCFVCDLAELDPDAVRDHFFKALMTKNMGASSKGVPRRILGVGEETRDEYEARIRNT</sequence>
<gene>
    <name evidence="1" type="ORF">K737_301198</name>
</gene>
<dbReference type="RefSeq" id="WP_006302597.1">
    <property type="nucleotide sequence ID" value="NZ_ARPM03000202.1"/>
</dbReference>
<organism evidence="1 2">
    <name type="scientific">Holospora undulata HU1</name>
    <dbReference type="NCBI Taxonomy" id="1321371"/>
    <lineage>
        <taxon>Bacteria</taxon>
        <taxon>Pseudomonadati</taxon>
        <taxon>Pseudomonadota</taxon>
        <taxon>Alphaproteobacteria</taxon>
        <taxon>Holosporales</taxon>
        <taxon>Holosporaceae</taxon>
        <taxon>Holospora</taxon>
    </lineage>
</organism>
<evidence type="ECO:0000313" key="1">
    <source>
        <dbReference type="EMBL" id="ETZ04361.1"/>
    </source>
</evidence>